<accession>A0A811Q9Q8</accession>
<proteinExistence type="predicted"/>
<gene>
    <name evidence="2" type="ORF">NCGR_LOCUS39365</name>
</gene>
<name>A0A811Q9Q8_9POAL</name>
<feature type="region of interest" description="Disordered" evidence="1">
    <location>
        <begin position="1"/>
        <end position="41"/>
    </location>
</feature>
<protein>
    <submittedName>
        <fullName evidence="2">Uncharacterized protein</fullName>
    </submittedName>
</protein>
<organism evidence="2 3">
    <name type="scientific">Miscanthus lutarioriparius</name>
    <dbReference type="NCBI Taxonomy" id="422564"/>
    <lineage>
        <taxon>Eukaryota</taxon>
        <taxon>Viridiplantae</taxon>
        <taxon>Streptophyta</taxon>
        <taxon>Embryophyta</taxon>
        <taxon>Tracheophyta</taxon>
        <taxon>Spermatophyta</taxon>
        <taxon>Magnoliopsida</taxon>
        <taxon>Liliopsida</taxon>
        <taxon>Poales</taxon>
        <taxon>Poaceae</taxon>
        <taxon>PACMAD clade</taxon>
        <taxon>Panicoideae</taxon>
        <taxon>Andropogonodae</taxon>
        <taxon>Andropogoneae</taxon>
        <taxon>Saccharinae</taxon>
        <taxon>Miscanthus</taxon>
    </lineage>
</organism>
<dbReference type="Proteomes" id="UP000604825">
    <property type="component" value="Unassembled WGS sequence"/>
</dbReference>
<keyword evidence="3" id="KW-1185">Reference proteome</keyword>
<reference evidence="2" key="1">
    <citation type="submission" date="2020-10" db="EMBL/GenBank/DDBJ databases">
        <authorList>
            <person name="Han B."/>
            <person name="Lu T."/>
            <person name="Zhao Q."/>
            <person name="Huang X."/>
            <person name="Zhao Y."/>
        </authorList>
    </citation>
    <scope>NUCLEOTIDE SEQUENCE</scope>
</reference>
<dbReference type="AlphaFoldDB" id="A0A811Q9Q8"/>
<evidence type="ECO:0000256" key="1">
    <source>
        <dbReference type="SAM" id="MobiDB-lite"/>
    </source>
</evidence>
<sequence>MSAQSGGGSCSGGEREPGSRRRRRALDRSSSAGGTSFCGRRCTHPAKLELTASWVLISLSP</sequence>
<dbReference type="EMBL" id="CAJGYO010000010">
    <property type="protein sequence ID" value="CAD6255835.1"/>
    <property type="molecule type" value="Genomic_DNA"/>
</dbReference>
<feature type="compositionally biased region" description="Gly residues" evidence="1">
    <location>
        <begin position="1"/>
        <end position="11"/>
    </location>
</feature>
<evidence type="ECO:0000313" key="2">
    <source>
        <dbReference type="EMBL" id="CAD6255835.1"/>
    </source>
</evidence>
<comment type="caution">
    <text evidence="2">The sequence shown here is derived from an EMBL/GenBank/DDBJ whole genome shotgun (WGS) entry which is preliminary data.</text>
</comment>
<evidence type="ECO:0000313" key="3">
    <source>
        <dbReference type="Proteomes" id="UP000604825"/>
    </source>
</evidence>